<evidence type="ECO:0000256" key="1">
    <source>
        <dbReference type="ARBA" id="ARBA00022729"/>
    </source>
</evidence>
<dbReference type="Proteomes" id="UP001210339">
    <property type="component" value="Chromosome"/>
</dbReference>
<dbReference type="PANTHER" id="PTHR35936:SF17">
    <property type="entry name" value="ARGININE-BINDING EXTRACELLULAR PROTEIN ARTP"/>
    <property type="match status" value="1"/>
</dbReference>
<feature type="signal peptide" evidence="2">
    <location>
        <begin position="1"/>
        <end position="19"/>
    </location>
</feature>
<organism evidence="4 5">
    <name type="scientific">Peptoniphilus equinus</name>
    <dbReference type="NCBI Taxonomy" id="3016343"/>
    <lineage>
        <taxon>Bacteria</taxon>
        <taxon>Bacillati</taxon>
        <taxon>Bacillota</taxon>
        <taxon>Tissierellia</taxon>
        <taxon>Tissierellales</taxon>
        <taxon>Peptoniphilaceae</taxon>
        <taxon>Peptoniphilus</taxon>
    </lineage>
</organism>
<dbReference type="EMBL" id="CP115667">
    <property type="protein sequence ID" value="WBW50097.1"/>
    <property type="molecule type" value="Genomic_DNA"/>
</dbReference>
<protein>
    <submittedName>
        <fullName evidence="4">Transporter substrate-binding domain-containing protein</fullName>
    </submittedName>
</protein>
<reference evidence="4 5" key="1">
    <citation type="submission" date="2023-01" db="EMBL/GenBank/DDBJ databases">
        <authorList>
            <person name="Lee S.H."/>
            <person name="Jung H.S."/>
            <person name="Yun J.U."/>
        </authorList>
    </citation>
    <scope>NUCLEOTIDE SEQUENCE [LARGE SCALE GENOMIC DNA]</scope>
    <source>
        <strain evidence="4 5">CBA3646</strain>
    </source>
</reference>
<dbReference type="RefSeq" id="WP_271191628.1">
    <property type="nucleotide sequence ID" value="NZ_CP115667.1"/>
</dbReference>
<evidence type="ECO:0000313" key="4">
    <source>
        <dbReference type="EMBL" id="WBW50097.1"/>
    </source>
</evidence>
<keyword evidence="1 2" id="KW-0732">Signal</keyword>
<gene>
    <name evidence="4" type="ORF">O6R05_00610</name>
</gene>
<dbReference type="InterPro" id="IPR001638">
    <property type="entry name" value="Solute-binding_3/MltF_N"/>
</dbReference>
<sequence length="284" mass="30630">MKKTLQFIALIILAFGLVACGTQNTTNTANTASTSNSTGGSEAPAEAQTGLDAIKEKGKIVLGTSAEFPPYEWHNIEGGKDEIIGVDIEIGKAIAEHLGVELEIKDMSFDGLLAGLNVGEMDMVIAGLAATEERAKSVDFSQPYYSGKEALLVREEDKDKYKTQDDLAGLTIGVQLGTYPETYANEHFNADIKALQDNNNIVMELQNKTFDAVFMDMDVCEKFASLQEGLAVIDIGAEGDEGTSVAVKKGNTELLKEIDAVVADLKSKDQVKTWIQEFSDYAGE</sequence>
<evidence type="ECO:0000313" key="5">
    <source>
        <dbReference type="Proteomes" id="UP001210339"/>
    </source>
</evidence>
<dbReference type="PROSITE" id="PS51257">
    <property type="entry name" value="PROKAR_LIPOPROTEIN"/>
    <property type="match status" value="1"/>
</dbReference>
<feature type="chain" id="PRO_5045072125" evidence="2">
    <location>
        <begin position="20"/>
        <end position="284"/>
    </location>
</feature>
<evidence type="ECO:0000259" key="3">
    <source>
        <dbReference type="SMART" id="SM00062"/>
    </source>
</evidence>
<accession>A0ABY7QTN8</accession>
<dbReference type="SUPFAM" id="SSF53850">
    <property type="entry name" value="Periplasmic binding protein-like II"/>
    <property type="match status" value="1"/>
</dbReference>
<feature type="domain" description="Solute-binding protein family 3/N-terminal" evidence="3">
    <location>
        <begin position="59"/>
        <end position="282"/>
    </location>
</feature>
<keyword evidence="5" id="KW-1185">Reference proteome</keyword>
<dbReference type="PANTHER" id="PTHR35936">
    <property type="entry name" value="MEMBRANE-BOUND LYTIC MUREIN TRANSGLYCOSYLASE F"/>
    <property type="match status" value="1"/>
</dbReference>
<dbReference type="Gene3D" id="3.40.190.10">
    <property type="entry name" value="Periplasmic binding protein-like II"/>
    <property type="match status" value="2"/>
</dbReference>
<dbReference type="Pfam" id="PF00497">
    <property type="entry name" value="SBP_bac_3"/>
    <property type="match status" value="1"/>
</dbReference>
<name>A0ABY7QTN8_9FIRM</name>
<dbReference type="SMART" id="SM00062">
    <property type="entry name" value="PBPb"/>
    <property type="match status" value="1"/>
</dbReference>
<evidence type="ECO:0000256" key="2">
    <source>
        <dbReference type="SAM" id="SignalP"/>
    </source>
</evidence>
<proteinExistence type="predicted"/>